<feature type="signal peptide" evidence="1">
    <location>
        <begin position="1"/>
        <end position="29"/>
    </location>
</feature>
<keyword evidence="1" id="KW-0732">Signal</keyword>
<dbReference type="SUPFAM" id="SSF51445">
    <property type="entry name" value="(Trans)glycosidases"/>
    <property type="match status" value="1"/>
</dbReference>
<feature type="chain" id="PRO_5040749540" evidence="1">
    <location>
        <begin position="30"/>
        <end position="674"/>
    </location>
</feature>
<organism evidence="2 3">
    <name type="scientific">Thiocapsa imhoffii</name>
    <dbReference type="NCBI Taxonomy" id="382777"/>
    <lineage>
        <taxon>Bacteria</taxon>
        <taxon>Pseudomonadati</taxon>
        <taxon>Pseudomonadota</taxon>
        <taxon>Gammaproteobacteria</taxon>
        <taxon>Chromatiales</taxon>
        <taxon>Chromatiaceae</taxon>
        <taxon>Thiocapsa</taxon>
    </lineage>
</organism>
<dbReference type="Proteomes" id="UP001138802">
    <property type="component" value="Unassembled WGS sequence"/>
</dbReference>
<proteinExistence type="predicted"/>
<name>A0A9X0WFP4_9GAMM</name>
<evidence type="ECO:0000313" key="3">
    <source>
        <dbReference type="Proteomes" id="UP001138802"/>
    </source>
</evidence>
<evidence type="ECO:0000313" key="2">
    <source>
        <dbReference type="EMBL" id="MBK1643844.1"/>
    </source>
</evidence>
<keyword evidence="3" id="KW-1185">Reference proteome</keyword>
<dbReference type="InterPro" id="IPR017853">
    <property type="entry name" value="GH"/>
</dbReference>
<sequence>MRLARKFRTLPALFMLACMPLVPASAVLANPILGLAYQPFVGQWSATDDNPFAPGQLYTPTFNSYRGGIALGTPGPRLWSARQRIDLYLDPLGRLTHIQADGHLTLHIDSLWEHGPSAWSQSLVKPFEGATALPAVARDHQGSVYRQLAYLAAQADGAPLTLTTYGTGFDRDNWSILEGEELVTFPVWAEHEVAFHSPRHHPEPNSGERAGDTTVTTNTTIDEILFHFPATAIFVNTAPERILVETRGTAGEDLALTQVQMRVFAPADPFAADATLNPAFFLGNANAQIPLAAAAINAQAGATLLRIKLGVPNILIDDTLVNERMRFAIRSALAQAQLANRHHPGTVTHLIISNEYAEPVATNAERPTPTQQVTEMVRFARDLMAADGAFAGLGLRLGVRSHGFRRVDRAATDPATQTFTDDVRALIQVADTLLENIYPSPEAMEEARIEGHWGAFFEPRTGELAHQWQRFEATLRALDEKRSVELMIGEIGHPSDGIPFNNPGVRHASETGALDSTPPLTAEDPQVPAAGIALFRAVSNPRLSAAFLTEAFQWSHTNGVQIHAFEAFDEPHKANQNVPLPGLSLADSIWHHAGPYGAEGSYGLFRYTGVAGSSATPVTPVRPGDRLHAASTEAHADGDPIAWAPEHRGNFEPKLPDFDFKAIAHGFIDRPAGH</sequence>
<reference evidence="2 3" key="1">
    <citation type="journal article" date="2020" name="Microorganisms">
        <title>Osmotic Adaptation and Compatible Solute Biosynthesis of Phototrophic Bacteria as Revealed from Genome Analyses.</title>
        <authorList>
            <person name="Imhoff J.F."/>
            <person name="Rahn T."/>
            <person name="Kunzel S."/>
            <person name="Keller A."/>
            <person name="Neulinger S.C."/>
        </authorList>
    </citation>
    <scope>NUCLEOTIDE SEQUENCE [LARGE SCALE GENOMIC DNA]</scope>
    <source>
        <strain evidence="2 3">DSM 21303</strain>
    </source>
</reference>
<evidence type="ECO:0000256" key="1">
    <source>
        <dbReference type="SAM" id="SignalP"/>
    </source>
</evidence>
<accession>A0A9X0WFP4</accession>
<dbReference type="EMBL" id="NRSD01000002">
    <property type="protein sequence ID" value="MBK1643844.1"/>
    <property type="molecule type" value="Genomic_DNA"/>
</dbReference>
<comment type="caution">
    <text evidence="2">The sequence shown here is derived from an EMBL/GenBank/DDBJ whole genome shotgun (WGS) entry which is preliminary data.</text>
</comment>
<dbReference type="AlphaFoldDB" id="A0A9X0WFP4"/>
<gene>
    <name evidence="2" type="ORF">CKO25_04040</name>
</gene>
<dbReference type="Gene3D" id="3.20.20.80">
    <property type="entry name" value="Glycosidases"/>
    <property type="match status" value="1"/>
</dbReference>
<protein>
    <submittedName>
        <fullName evidence="2">Uncharacterized protein</fullName>
    </submittedName>
</protein>